<name>A0A2G3ALP9_CAPAN</name>
<proteinExistence type="predicted"/>
<evidence type="ECO:0000313" key="3">
    <source>
        <dbReference type="Proteomes" id="UP000222542"/>
    </source>
</evidence>
<sequence length="77" mass="8723">MHQMLVAKQVYLHLKRSKKNFQKSDIGSLDIPTPDKMNDASDVGCETSNGKKLVENEDNMTTKAEAKKLEVALERFQ</sequence>
<reference evidence="2 3" key="1">
    <citation type="journal article" date="2014" name="Nat. Genet.">
        <title>Genome sequence of the hot pepper provides insights into the evolution of pungency in Capsicum species.</title>
        <authorList>
            <person name="Kim S."/>
            <person name="Park M."/>
            <person name="Yeom S.I."/>
            <person name="Kim Y.M."/>
            <person name="Lee J.M."/>
            <person name="Lee H.A."/>
            <person name="Seo E."/>
            <person name="Choi J."/>
            <person name="Cheong K."/>
            <person name="Kim K.T."/>
            <person name="Jung K."/>
            <person name="Lee G.W."/>
            <person name="Oh S.K."/>
            <person name="Bae C."/>
            <person name="Kim S.B."/>
            <person name="Lee H.Y."/>
            <person name="Kim S.Y."/>
            <person name="Kim M.S."/>
            <person name="Kang B.C."/>
            <person name="Jo Y.D."/>
            <person name="Yang H.B."/>
            <person name="Jeong H.J."/>
            <person name="Kang W.H."/>
            <person name="Kwon J.K."/>
            <person name="Shin C."/>
            <person name="Lim J.Y."/>
            <person name="Park J.H."/>
            <person name="Huh J.H."/>
            <person name="Kim J.S."/>
            <person name="Kim B.D."/>
            <person name="Cohen O."/>
            <person name="Paran I."/>
            <person name="Suh M.C."/>
            <person name="Lee S.B."/>
            <person name="Kim Y.K."/>
            <person name="Shin Y."/>
            <person name="Noh S.J."/>
            <person name="Park J."/>
            <person name="Seo Y.S."/>
            <person name="Kwon S.Y."/>
            <person name="Kim H.A."/>
            <person name="Park J.M."/>
            <person name="Kim H.J."/>
            <person name="Choi S.B."/>
            <person name="Bosland P.W."/>
            <person name="Reeves G."/>
            <person name="Jo S.H."/>
            <person name="Lee B.W."/>
            <person name="Cho H.T."/>
            <person name="Choi H.S."/>
            <person name="Lee M.S."/>
            <person name="Yu Y."/>
            <person name="Do Choi Y."/>
            <person name="Park B.S."/>
            <person name="van Deynze A."/>
            <person name="Ashrafi H."/>
            <person name="Hill T."/>
            <person name="Kim W.T."/>
            <person name="Pai H.S."/>
            <person name="Ahn H.K."/>
            <person name="Yeam I."/>
            <person name="Giovannoni J.J."/>
            <person name="Rose J.K."/>
            <person name="Sorensen I."/>
            <person name="Lee S.J."/>
            <person name="Kim R.W."/>
            <person name="Choi I.Y."/>
            <person name="Choi B.S."/>
            <person name="Lim J.S."/>
            <person name="Lee Y.H."/>
            <person name="Choi D."/>
        </authorList>
    </citation>
    <scope>NUCLEOTIDE SEQUENCE [LARGE SCALE GENOMIC DNA]</scope>
    <source>
        <strain evidence="3">cv. CM334</strain>
    </source>
</reference>
<dbReference type="AlphaFoldDB" id="A0A2G3ALP9"/>
<protein>
    <submittedName>
        <fullName evidence="2">Uncharacterized protein</fullName>
    </submittedName>
</protein>
<feature type="region of interest" description="Disordered" evidence="1">
    <location>
        <begin position="24"/>
        <end position="49"/>
    </location>
</feature>
<reference evidence="2 3" key="2">
    <citation type="journal article" date="2017" name="Genome Biol.">
        <title>New reference genome sequences of hot pepper reveal the massive evolution of plant disease-resistance genes by retroduplication.</title>
        <authorList>
            <person name="Kim S."/>
            <person name="Park J."/>
            <person name="Yeom S.I."/>
            <person name="Kim Y.M."/>
            <person name="Seo E."/>
            <person name="Kim K.T."/>
            <person name="Kim M.S."/>
            <person name="Lee J.M."/>
            <person name="Cheong K."/>
            <person name="Shin H.S."/>
            <person name="Kim S.B."/>
            <person name="Han K."/>
            <person name="Lee J."/>
            <person name="Park M."/>
            <person name="Lee H.A."/>
            <person name="Lee H.Y."/>
            <person name="Lee Y."/>
            <person name="Oh S."/>
            <person name="Lee J.H."/>
            <person name="Choi E."/>
            <person name="Choi E."/>
            <person name="Lee S.E."/>
            <person name="Jeon J."/>
            <person name="Kim H."/>
            <person name="Choi G."/>
            <person name="Song H."/>
            <person name="Lee J."/>
            <person name="Lee S.C."/>
            <person name="Kwon J.K."/>
            <person name="Lee H.Y."/>
            <person name="Koo N."/>
            <person name="Hong Y."/>
            <person name="Kim R.W."/>
            <person name="Kang W.H."/>
            <person name="Huh J.H."/>
            <person name="Kang B.C."/>
            <person name="Yang T.J."/>
            <person name="Lee Y.H."/>
            <person name="Bennetzen J.L."/>
            <person name="Choi D."/>
        </authorList>
    </citation>
    <scope>NUCLEOTIDE SEQUENCE [LARGE SCALE GENOMIC DNA]</scope>
    <source>
        <strain evidence="3">cv. CM334</strain>
    </source>
</reference>
<keyword evidence="3" id="KW-1185">Reference proteome</keyword>
<dbReference type="Gramene" id="PHT95165">
    <property type="protein sequence ID" value="PHT95165"/>
    <property type="gene ID" value="T459_03047"/>
</dbReference>
<gene>
    <name evidence="2" type="ORF">T459_03047</name>
</gene>
<evidence type="ECO:0000256" key="1">
    <source>
        <dbReference type="SAM" id="MobiDB-lite"/>
    </source>
</evidence>
<dbReference type="STRING" id="4072.A0A2G3ALP9"/>
<dbReference type="Proteomes" id="UP000222542">
    <property type="component" value="Unassembled WGS sequence"/>
</dbReference>
<comment type="caution">
    <text evidence="2">The sequence shown here is derived from an EMBL/GenBank/DDBJ whole genome shotgun (WGS) entry which is preliminary data.</text>
</comment>
<evidence type="ECO:0000313" key="2">
    <source>
        <dbReference type="EMBL" id="PHT95165.1"/>
    </source>
</evidence>
<accession>A0A2G3ALP9</accession>
<dbReference type="EMBL" id="AYRZ02000001">
    <property type="protein sequence ID" value="PHT95165.1"/>
    <property type="molecule type" value="Genomic_DNA"/>
</dbReference>
<organism evidence="2 3">
    <name type="scientific">Capsicum annuum</name>
    <name type="common">Capsicum pepper</name>
    <dbReference type="NCBI Taxonomy" id="4072"/>
    <lineage>
        <taxon>Eukaryota</taxon>
        <taxon>Viridiplantae</taxon>
        <taxon>Streptophyta</taxon>
        <taxon>Embryophyta</taxon>
        <taxon>Tracheophyta</taxon>
        <taxon>Spermatophyta</taxon>
        <taxon>Magnoliopsida</taxon>
        <taxon>eudicotyledons</taxon>
        <taxon>Gunneridae</taxon>
        <taxon>Pentapetalae</taxon>
        <taxon>asterids</taxon>
        <taxon>lamiids</taxon>
        <taxon>Solanales</taxon>
        <taxon>Solanaceae</taxon>
        <taxon>Solanoideae</taxon>
        <taxon>Capsiceae</taxon>
        <taxon>Capsicum</taxon>
    </lineage>
</organism>